<dbReference type="WBParaSite" id="ALUE_0002181901-mRNA-1">
    <property type="protein sequence ID" value="ALUE_0002181901-mRNA-1"/>
    <property type="gene ID" value="ALUE_0002181901"/>
</dbReference>
<evidence type="ECO:0000313" key="3">
    <source>
        <dbReference type="WBParaSite" id="ALUE_0002181901-mRNA-1"/>
    </source>
</evidence>
<dbReference type="AlphaFoldDB" id="A0A0M3ISU1"/>
<keyword evidence="1" id="KW-0812">Transmembrane</keyword>
<dbReference type="Proteomes" id="UP000036681">
    <property type="component" value="Unplaced"/>
</dbReference>
<feature type="transmembrane region" description="Helical" evidence="1">
    <location>
        <begin position="27"/>
        <end position="48"/>
    </location>
</feature>
<accession>A0A0M3ISU1</accession>
<sequence length="53" mass="6008">FFLSLSLSLVSLPPSLFLSLPPSLSLSLAFFTSLLRLFYYMGTVLLAYNRMRC</sequence>
<reference evidence="3" key="1">
    <citation type="submission" date="2017-02" db="UniProtKB">
        <authorList>
            <consortium name="WormBaseParasite"/>
        </authorList>
    </citation>
    <scope>IDENTIFICATION</scope>
</reference>
<evidence type="ECO:0000256" key="1">
    <source>
        <dbReference type="SAM" id="Phobius"/>
    </source>
</evidence>
<keyword evidence="1" id="KW-0472">Membrane</keyword>
<keyword evidence="2" id="KW-1185">Reference proteome</keyword>
<name>A0A0M3ISU1_ASCLU</name>
<proteinExistence type="predicted"/>
<keyword evidence="1" id="KW-1133">Transmembrane helix</keyword>
<organism evidence="2 3">
    <name type="scientific">Ascaris lumbricoides</name>
    <name type="common">Giant roundworm</name>
    <dbReference type="NCBI Taxonomy" id="6252"/>
    <lineage>
        <taxon>Eukaryota</taxon>
        <taxon>Metazoa</taxon>
        <taxon>Ecdysozoa</taxon>
        <taxon>Nematoda</taxon>
        <taxon>Chromadorea</taxon>
        <taxon>Rhabditida</taxon>
        <taxon>Spirurina</taxon>
        <taxon>Ascaridomorpha</taxon>
        <taxon>Ascaridoidea</taxon>
        <taxon>Ascarididae</taxon>
        <taxon>Ascaris</taxon>
    </lineage>
</organism>
<protein>
    <submittedName>
        <fullName evidence="3">Ovule protein</fullName>
    </submittedName>
</protein>
<evidence type="ECO:0000313" key="2">
    <source>
        <dbReference type="Proteomes" id="UP000036681"/>
    </source>
</evidence>